<dbReference type="EMBL" id="AOID01000005">
    <property type="protein sequence ID" value="ELY70971.1"/>
    <property type="molecule type" value="Genomic_DNA"/>
</dbReference>
<evidence type="ECO:0000256" key="3">
    <source>
        <dbReference type="ARBA" id="ARBA00022485"/>
    </source>
</evidence>
<sequence>MFPGASEYGVDIAVDDGAVEELLAASPSDVAAPPSLTFSRNVFIPLTTACRYTCTYCTYFDPPGQAELLSLEEVRDICRRGADAGCTEALFTFGDDPDDRYTEIHAQLEEWGHDSIHTYLRAACEVALEEGLLPHANPGDQTREQMAAVADVNASMGVMLETTAEVGAHAGPRRKVPGQRLRTLKNAGELDVAFTTGILVGIGEDWRDRAESLLAIRELHERYDHIQEVIVQPVMDNERWSDGSPDLATMRQVTAMARVALPEEVSVQVPPNLAPATDLIDCGVDDLGGVSPVTDDHINPDYKWPALRELEEIAAHAGVPLGERLPVYERFLPADLRTTGFDGVLADGADGDREWISPTIRDALGGDGSAGRRYRSVLRDETAATAD</sequence>
<dbReference type="NCBIfam" id="TIGR03550">
    <property type="entry name" value="F420_cofG"/>
    <property type="match status" value="1"/>
</dbReference>
<evidence type="ECO:0000313" key="13">
    <source>
        <dbReference type="Proteomes" id="UP000011632"/>
    </source>
</evidence>
<keyword evidence="5 10" id="KW-0479">Metal-binding</keyword>
<dbReference type="UniPathway" id="UPA00072"/>
<evidence type="ECO:0000256" key="10">
    <source>
        <dbReference type="HAMAP-Rule" id="MF_01611"/>
    </source>
</evidence>
<dbReference type="InterPro" id="IPR007197">
    <property type="entry name" value="rSAM"/>
</dbReference>
<keyword evidence="13" id="KW-1185">Reference proteome</keyword>
<dbReference type="OrthoDB" id="35347at2157"/>
<evidence type="ECO:0000256" key="1">
    <source>
        <dbReference type="ARBA" id="ARBA00004712"/>
    </source>
</evidence>
<keyword evidence="3 10" id="KW-0004">4Fe-4S</keyword>
<dbReference type="PANTHER" id="PTHR43076:SF15">
    <property type="entry name" value="7,8-DIDEMETHYL-8-HYDROXY-5-DEAZARIBOFLAVIN SYNTHASE"/>
    <property type="match status" value="1"/>
</dbReference>
<dbReference type="Pfam" id="PF04055">
    <property type="entry name" value="Radical_SAM"/>
    <property type="match status" value="1"/>
</dbReference>
<dbReference type="InterPro" id="IPR013785">
    <property type="entry name" value="Aldolase_TIM"/>
</dbReference>
<dbReference type="CDD" id="cd01335">
    <property type="entry name" value="Radical_SAM"/>
    <property type="match status" value="1"/>
</dbReference>
<dbReference type="EC" id="4.3.1.32" evidence="2 10"/>
<comment type="cofactor">
    <cofactor evidence="10">
        <name>[4Fe-4S] cluster</name>
        <dbReference type="ChEBI" id="CHEBI:49883"/>
    </cofactor>
    <text evidence="10">Binds 1 [4Fe-4S] cluster. The cluster is coordinated with 3 cysteines and an exchangeable S-adenosyl-L-methionine.</text>
</comment>
<dbReference type="SFLD" id="SFLDF00294">
    <property type="entry name" value="7_8-didemethyl-8-hydroxy-5-dea"/>
    <property type="match status" value="1"/>
</dbReference>
<dbReference type="PROSITE" id="PS51918">
    <property type="entry name" value="RADICAL_SAM"/>
    <property type="match status" value="1"/>
</dbReference>
<organism evidence="12 13">
    <name type="scientific">Natrinema versiforme JCM 10478</name>
    <dbReference type="NCBI Taxonomy" id="1227496"/>
    <lineage>
        <taxon>Archaea</taxon>
        <taxon>Methanobacteriati</taxon>
        <taxon>Methanobacteriota</taxon>
        <taxon>Stenosarchaea group</taxon>
        <taxon>Halobacteria</taxon>
        <taxon>Halobacteriales</taxon>
        <taxon>Natrialbaceae</taxon>
        <taxon>Natrinema</taxon>
    </lineage>
</organism>
<dbReference type="GO" id="GO:0005506">
    <property type="term" value="F:iron ion binding"/>
    <property type="evidence" value="ECO:0007669"/>
    <property type="project" value="UniProtKB-UniRule"/>
</dbReference>
<comment type="caution">
    <text evidence="12">The sequence shown here is derived from an EMBL/GenBank/DDBJ whole genome shotgun (WGS) entry which is preliminary data.</text>
</comment>
<dbReference type="InterPro" id="IPR058240">
    <property type="entry name" value="rSAM_sf"/>
</dbReference>
<dbReference type="SFLD" id="SFLDS00029">
    <property type="entry name" value="Radical_SAM"/>
    <property type="match status" value="1"/>
</dbReference>
<reference evidence="12 13" key="1">
    <citation type="journal article" date="2014" name="PLoS Genet.">
        <title>Phylogenetically driven sequencing of extremely halophilic archaea reveals strategies for static and dynamic osmo-response.</title>
        <authorList>
            <person name="Becker E.A."/>
            <person name="Seitzer P.M."/>
            <person name="Tritt A."/>
            <person name="Larsen D."/>
            <person name="Krusor M."/>
            <person name="Yao A.I."/>
            <person name="Wu D."/>
            <person name="Madern D."/>
            <person name="Eisen J.A."/>
            <person name="Darling A.E."/>
            <person name="Facciotti M.T."/>
        </authorList>
    </citation>
    <scope>NUCLEOTIDE SEQUENCE [LARGE SCALE GENOMIC DNA]</scope>
    <source>
        <strain evidence="12 13">JCM 10478</strain>
    </source>
</reference>
<keyword evidence="6 10" id="KW-0408">Iron</keyword>
<keyword evidence="8 10" id="KW-0456">Lyase</keyword>
<evidence type="ECO:0000256" key="4">
    <source>
        <dbReference type="ARBA" id="ARBA00022691"/>
    </source>
</evidence>
<comment type="function">
    <text evidence="10">Catalyzes the radical-mediated synthesis of 7,8-didemethyl-8-hydroxy-5-deazariboflavin (FO) from 5-amino-5-(4-hydroxybenzyl)-6-(D-ribitylimino)-5,6-dihydrouracil.</text>
</comment>
<feature type="domain" description="Radical SAM core" evidence="11">
    <location>
        <begin position="36"/>
        <end position="272"/>
    </location>
</feature>
<comment type="subunit">
    <text evidence="10">The FO synthase complex consists of two subunits, CofG and CofH.</text>
</comment>
<comment type="pathway">
    <text evidence="1 10">Cofactor biosynthesis; coenzyme F0 biosynthesis.</text>
</comment>
<evidence type="ECO:0000256" key="5">
    <source>
        <dbReference type="ARBA" id="ARBA00022723"/>
    </source>
</evidence>
<evidence type="ECO:0000256" key="7">
    <source>
        <dbReference type="ARBA" id="ARBA00023014"/>
    </source>
</evidence>
<dbReference type="RefSeq" id="WP_006429310.1">
    <property type="nucleotide sequence ID" value="NZ_AOID01000005.1"/>
</dbReference>
<dbReference type="PANTHER" id="PTHR43076">
    <property type="entry name" value="FO SYNTHASE (COFH)"/>
    <property type="match status" value="1"/>
</dbReference>
<dbReference type="SFLD" id="SFLDG01064">
    <property type="entry name" value="F420__menaquinone_cofactor_bio"/>
    <property type="match status" value="1"/>
</dbReference>
<evidence type="ECO:0000259" key="11">
    <source>
        <dbReference type="PROSITE" id="PS51918"/>
    </source>
</evidence>
<feature type="binding site" evidence="10">
    <location>
        <position position="54"/>
    </location>
    <ligand>
        <name>[4Fe-4S] cluster</name>
        <dbReference type="ChEBI" id="CHEBI:49883"/>
        <note>4Fe-4S-S-AdoMet</note>
    </ligand>
</feature>
<protein>
    <recommendedName>
        <fullName evidence="2 10">7,8-didemethyl-8-hydroxy-5-deazariboflavin synthase</fullName>
        <ecNumber evidence="2 10">4.3.1.32</ecNumber>
    </recommendedName>
    <alternativeName>
        <fullName evidence="10">FO synthase subunit 1</fullName>
    </alternativeName>
</protein>
<dbReference type="STRING" id="1227496.C489_01396"/>
<dbReference type="SMART" id="SM00729">
    <property type="entry name" value="Elp3"/>
    <property type="match status" value="1"/>
</dbReference>
<dbReference type="SUPFAM" id="SSF102114">
    <property type="entry name" value="Radical SAM enzymes"/>
    <property type="match status" value="1"/>
</dbReference>
<gene>
    <name evidence="10 12" type="primary">cofG</name>
    <name evidence="12" type="ORF">C489_01396</name>
</gene>
<comment type="similarity">
    <text evidence="10">Belongs to the radical SAM superfamily. CofG family.</text>
</comment>
<feature type="binding site" evidence="10">
    <location>
        <position position="50"/>
    </location>
    <ligand>
        <name>[4Fe-4S] cluster</name>
        <dbReference type="ChEBI" id="CHEBI:49883"/>
        <note>4Fe-4S-S-AdoMet</note>
    </ligand>
</feature>
<accession>L9YBG3</accession>
<dbReference type="HAMAP" id="MF_01611">
    <property type="entry name" value="FO_synth_sub1"/>
    <property type="match status" value="1"/>
</dbReference>
<evidence type="ECO:0000256" key="6">
    <source>
        <dbReference type="ARBA" id="ARBA00023004"/>
    </source>
</evidence>
<proteinExistence type="inferred from homology"/>
<evidence type="ECO:0000256" key="8">
    <source>
        <dbReference type="ARBA" id="ARBA00023239"/>
    </source>
</evidence>
<dbReference type="GO" id="GO:0051539">
    <property type="term" value="F:4 iron, 4 sulfur cluster binding"/>
    <property type="evidence" value="ECO:0007669"/>
    <property type="project" value="UniProtKB-KW"/>
</dbReference>
<dbReference type="Gene3D" id="3.20.20.70">
    <property type="entry name" value="Aldolase class I"/>
    <property type="match status" value="1"/>
</dbReference>
<dbReference type="InterPro" id="IPR006638">
    <property type="entry name" value="Elp3/MiaA/NifB-like_rSAM"/>
</dbReference>
<dbReference type="Proteomes" id="UP000011632">
    <property type="component" value="Unassembled WGS sequence"/>
</dbReference>
<dbReference type="AlphaFoldDB" id="L9YBG3"/>
<feature type="binding site" evidence="10">
    <location>
        <position position="57"/>
    </location>
    <ligand>
        <name>[4Fe-4S] cluster</name>
        <dbReference type="ChEBI" id="CHEBI:49883"/>
        <note>4Fe-4S-S-AdoMet</note>
    </ligand>
</feature>
<dbReference type="GO" id="GO:0044689">
    <property type="term" value="F:7,8-didemethyl-8-hydroxy-5-deazariboflavin synthase activity"/>
    <property type="evidence" value="ECO:0007669"/>
    <property type="project" value="UniProtKB-EC"/>
</dbReference>
<dbReference type="NCBIfam" id="NF004884">
    <property type="entry name" value="PRK06245.1"/>
    <property type="match status" value="1"/>
</dbReference>
<evidence type="ECO:0000256" key="2">
    <source>
        <dbReference type="ARBA" id="ARBA00012126"/>
    </source>
</evidence>
<dbReference type="InterPro" id="IPR034405">
    <property type="entry name" value="F420"/>
</dbReference>
<keyword evidence="7 10" id="KW-0411">Iron-sulfur</keyword>
<evidence type="ECO:0000256" key="9">
    <source>
        <dbReference type="ARBA" id="ARBA00048974"/>
    </source>
</evidence>
<name>L9YBG3_9EURY</name>
<evidence type="ECO:0000313" key="12">
    <source>
        <dbReference type="EMBL" id="ELY70971.1"/>
    </source>
</evidence>
<comment type="catalytic activity">
    <reaction evidence="9 10">
        <text>5-amino-5-(4-hydroxybenzyl)-6-(D-ribitylimino)-5,6-dihydrouracil + S-adenosyl-L-methionine = 7,8-didemethyl-8-hydroxy-5-deazariboflavin + 5'-deoxyadenosine + L-methionine + NH4(+) + H(+)</text>
        <dbReference type="Rhea" id="RHEA:55204"/>
        <dbReference type="ChEBI" id="CHEBI:15378"/>
        <dbReference type="ChEBI" id="CHEBI:17319"/>
        <dbReference type="ChEBI" id="CHEBI:28938"/>
        <dbReference type="ChEBI" id="CHEBI:57844"/>
        <dbReference type="ChEBI" id="CHEBI:59789"/>
        <dbReference type="ChEBI" id="CHEBI:59904"/>
        <dbReference type="ChEBI" id="CHEBI:85936"/>
        <dbReference type="EC" id="4.3.1.32"/>
    </reaction>
</comment>
<dbReference type="PATRIC" id="fig|1227496.3.peg.289"/>
<dbReference type="SFLD" id="SFLDG01388">
    <property type="entry name" value="7_8-didemethyl-8-hydroxy-5-dea"/>
    <property type="match status" value="1"/>
</dbReference>
<dbReference type="GO" id="GO:0016765">
    <property type="term" value="F:transferase activity, transferring alkyl or aryl (other than methyl) groups"/>
    <property type="evidence" value="ECO:0007669"/>
    <property type="project" value="InterPro"/>
</dbReference>
<keyword evidence="4 10" id="KW-0949">S-adenosyl-L-methionine</keyword>
<dbReference type="InterPro" id="IPR019939">
    <property type="entry name" value="CofG_family"/>
</dbReference>